<name>A0A1H7MNT2_9PROT</name>
<dbReference type="Proteomes" id="UP000198620">
    <property type="component" value="Unassembled WGS sequence"/>
</dbReference>
<comment type="pathway">
    <text evidence="1 7">Cell wall biogenesis; peptidoglycan biosynthesis.</text>
</comment>
<dbReference type="SUPFAM" id="SSF54427">
    <property type="entry name" value="NTF2-like"/>
    <property type="match status" value="1"/>
</dbReference>
<dbReference type="InterPro" id="IPR005490">
    <property type="entry name" value="LD_TPept_cat_dom"/>
</dbReference>
<evidence type="ECO:0000256" key="3">
    <source>
        <dbReference type="ARBA" id="ARBA00022679"/>
    </source>
</evidence>
<feature type="active site" description="Proton donor/acceptor" evidence="7">
    <location>
        <position position="256"/>
    </location>
</feature>
<dbReference type="InterPro" id="IPR038063">
    <property type="entry name" value="Transpep_catalytic_dom"/>
</dbReference>
<organism evidence="9 10">
    <name type="scientific">Nitrosovibrio tenuis</name>
    <dbReference type="NCBI Taxonomy" id="1233"/>
    <lineage>
        <taxon>Bacteria</taxon>
        <taxon>Pseudomonadati</taxon>
        <taxon>Pseudomonadota</taxon>
        <taxon>Betaproteobacteria</taxon>
        <taxon>Nitrosomonadales</taxon>
        <taxon>Nitrosomonadaceae</taxon>
        <taxon>Nitrosovibrio</taxon>
    </lineage>
</organism>
<dbReference type="InterPro" id="IPR032710">
    <property type="entry name" value="NTF2-like_dom_sf"/>
</dbReference>
<keyword evidence="10" id="KW-1185">Reference proteome</keyword>
<dbReference type="Pfam" id="PF24125">
    <property type="entry name" value="Cds6_C"/>
    <property type="match status" value="1"/>
</dbReference>
<keyword evidence="6 7" id="KW-0961">Cell wall biogenesis/degradation</keyword>
<dbReference type="GO" id="GO:0004180">
    <property type="term" value="F:carboxypeptidase activity"/>
    <property type="evidence" value="ECO:0007669"/>
    <property type="project" value="UniProtKB-ARBA"/>
</dbReference>
<evidence type="ECO:0000256" key="1">
    <source>
        <dbReference type="ARBA" id="ARBA00004752"/>
    </source>
</evidence>
<protein>
    <submittedName>
        <fullName evidence="9">Murein L,D-transpeptidase YafK</fullName>
    </submittedName>
</protein>
<dbReference type="OrthoDB" id="9809748at2"/>
<reference evidence="9 10" key="1">
    <citation type="submission" date="2016-10" db="EMBL/GenBank/DDBJ databases">
        <authorList>
            <person name="de Groot N.N."/>
        </authorList>
    </citation>
    <scope>NUCLEOTIDE SEQUENCE [LARGE SCALE GENOMIC DNA]</scope>
    <source>
        <strain evidence="9 10">Nv1</strain>
    </source>
</reference>
<evidence type="ECO:0000256" key="5">
    <source>
        <dbReference type="ARBA" id="ARBA00022984"/>
    </source>
</evidence>
<dbReference type="GO" id="GO:0009252">
    <property type="term" value="P:peptidoglycan biosynthetic process"/>
    <property type="evidence" value="ECO:0007669"/>
    <property type="project" value="UniProtKB-UniPathway"/>
</dbReference>
<sequence>MAHTPRTGRALKSSGSVAVPKRSLIKTAITSTVAAIASFCVAASCVLASDHSPLAEIAASGPETMLVKSLQEIAESRMDSALNGIEDLLKTNPNFRLAHLIKGDLLLARSRPISDLGNPAGAPQEHIADLREEARVRVQRHREPVPRNMTPKYLLQMQPEQKYAIIADTDKSRLYIFRNVGGKPRYVADYYISSGKNGSRKIREGDKKTPLGVYFVTANLPREKLTDFYGRGAFPINYPNEWDKRHGRSGFGIWLHGTPSDTYSRPPRASDGCVVLANQDLDRISETLQVGVTPVIISDGIEWVDPVDISGLRDKLGSHLESWRRAWENGNIEAYIGNYGRDFSTGSQNLAEWSRHKRQVNANKNWIKVGISNVGMFLYPGRDDLVVVNFDQEYSSNNLSNRMRKRQYWMKEHKNGPWKIIYESTA</sequence>
<dbReference type="GO" id="GO:0008360">
    <property type="term" value="P:regulation of cell shape"/>
    <property type="evidence" value="ECO:0007669"/>
    <property type="project" value="UniProtKB-UniRule"/>
</dbReference>
<feature type="domain" description="L,D-TPase catalytic" evidence="8">
    <location>
        <begin position="163"/>
        <end position="298"/>
    </location>
</feature>
<dbReference type="Gene3D" id="2.40.440.10">
    <property type="entry name" value="L,D-transpeptidase catalytic domain-like"/>
    <property type="match status" value="1"/>
</dbReference>
<evidence type="ECO:0000259" key="8">
    <source>
        <dbReference type="PROSITE" id="PS52029"/>
    </source>
</evidence>
<dbReference type="PANTHER" id="PTHR36699:SF1">
    <property type="entry name" value="L,D-TRANSPEPTIDASE YAFK-RELATED"/>
    <property type="match status" value="1"/>
</dbReference>
<dbReference type="CDD" id="cd16913">
    <property type="entry name" value="YkuD_like"/>
    <property type="match status" value="1"/>
</dbReference>
<dbReference type="RefSeq" id="WP_090828604.1">
    <property type="nucleotide sequence ID" value="NZ_FOBH01000005.1"/>
</dbReference>
<keyword evidence="3" id="KW-0808">Transferase</keyword>
<evidence type="ECO:0000313" key="9">
    <source>
        <dbReference type="EMBL" id="SEL12834.1"/>
    </source>
</evidence>
<evidence type="ECO:0000313" key="10">
    <source>
        <dbReference type="Proteomes" id="UP000198620"/>
    </source>
</evidence>
<dbReference type="UniPathway" id="UPA00219"/>
<feature type="active site" description="Nucleophile" evidence="7">
    <location>
        <position position="273"/>
    </location>
</feature>
<dbReference type="STRING" id="1233.SAMN05216387_105154"/>
<dbReference type="SUPFAM" id="SSF141523">
    <property type="entry name" value="L,D-transpeptidase catalytic domain-like"/>
    <property type="match status" value="1"/>
</dbReference>
<accession>A0A1H7MNT2</accession>
<dbReference type="GO" id="GO:0016740">
    <property type="term" value="F:transferase activity"/>
    <property type="evidence" value="ECO:0007669"/>
    <property type="project" value="UniProtKB-KW"/>
</dbReference>
<dbReference type="EMBL" id="FOBH01000005">
    <property type="protein sequence ID" value="SEL12834.1"/>
    <property type="molecule type" value="Genomic_DNA"/>
</dbReference>
<evidence type="ECO:0000256" key="7">
    <source>
        <dbReference type="PROSITE-ProRule" id="PRU01373"/>
    </source>
</evidence>
<dbReference type="PROSITE" id="PS52029">
    <property type="entry name" value="LD_TPASE"/>
    <property type="match status" value="1"/>
</dbReference>
<gene>
    <name evidence="9" type="ORF">SAMN05216387_105154</name>
</gene>
<dbReference type="GO" id="GO:0071555">
    <property type="term" value="P:cell wall organization"/>
    <property type="evidence" value="ECO:0007669"/>
    <property type="project" value="UniProtKB-UniRule"/>
</dbReference>
<dbReference type="InterPro" id="IPR056203">
    <property type="entry name" value="Cds6_C"/>
</dbReference>
<keyword evidence="4 7" id="KW-0133">Cell shape</keyword>
<evidence type="ECO:0000256" key="4">
    <source>
        <dbReference type="ARBA" id="ARBA00022960"/>
    </source>
</evidence>
<evidence type="ECO:0000256" key="6">
    <source>
        <dbReference type="ARBA" id="ARBA00023316"/>
    </source>
</evidence>
<dbReference type="PANTHER" id="PTHR36699">
    <property type="entry name" value="LD-TRANSPEPTIDASE"/>
    <property type="match status" value="1"/>
</dbReference>
<comment type="similarity">
    <text evidence="2">Belongs to the YkuD family.</text>
</comment>
<proteinExistence type="inferred from homology"/>
<keyword evidence="5 7" id="KW-0573">Peptidoglycan synthesis</keyword>
<dbReference type="Pfam" id="PF03734">
    <property type="entry name" value="YkuD"/>
    <property type="match status" value="1"/>
</dbReference>
<dbReference type="AlphaFoldDB" id="A0A1H7MNT2"/>
<evidence type="ECO:0000256" key="2">
    <source>
        <dbReference type="ARBA" id="ARBA00005992"/>
    </source>
</evidence>